<feature type="compositionally biased region" description="Low complexity" evidence="1">
    <location>
        <begin position="216"/>
        <end position="225"/>
    </location>
</feature>
<feature type="chain" id="PRO_5006640124" evidence="2">
    <location>
        <begin position="29"/>
        <end position="317"/>
    </location>
</feature>
<proteinExistence type="predicted"/>
<name>A0A0S7XM21_9BACT</name>
<protein>
    <submittedName>
        <fullName evidence="3">Uncharacterized protein</fullName>
    </submittedName>
</protein>
<feature type="signal peptide" evidence="2">
    <location>
        <begin position="1"/>
        <end position="28"/>
    </location>
</feature>
<comment type="caution">
    <text evidence="3">The sequence shown here is derived from an EMBL/GenBank/DDBJ whole genome shotgun (WGS) entry which is preliminary data.</text>
</comment>
<keyword evidence="2" id="KW-0732">Signal</keyword>
<dbReference type="EMBL" id="LIZY01000084">
    <property type="protein sequence ID" value="KPJ63463.1"/>
    <property type="molecule type" value="Genomic_DNA"/>
</dbReference>
<accession>A0A0S7XM21</accession>
<evidence type="ECO:0000256" key="2">
    <source>
        <dbReference type="SAM" id="SignalP"/>
    </source>
</evidence>
<feature type="region of interest" description="Disordered" evidence="1">
    <location>
        <begin position="206"/>
        <end position="232"/>
    </location>
</feature>
<dbReference type="AlphaFoldDB" id="A0A0S7XM21"/>
<evidence type="ECO:0000256" key="1">
    <source>
        <dbReference type="SAM" id="MobiDB-lite"/>
    </source>
</evidence>
<evidence type="ECO:0000313" key="3">
    <source>
        <dbReference type="EMBL" id="KPJ63463.1"/>
    </source>
</evidence>
<evidence type="ECO:0000313" key="4">
    <source>
        <dbReference type="Proteomes" id="UP000052020"/>
    </source>
</evidence>
<organism evidence="3 4">
    <name type="scientific">candidate division KD3-62 bacterium DG_56</name>
    <dbReference type="NCBI Taxonomy" id="1704032"/>
    <lineage>
        <taxon>Bacteria</taxon>
        <taxon>candidate division KD3-62</taxon>
    </lineage>
</organism>
<gene>
    <name evidence="3" type="ORF">AMK68_03905</name>
</gene>
<dbReference type="Proteomes" id="UP000052020">
    <property type="component" value="Unassembled WGS sequence"/>
</dbReference>
<reference evidence="3 4" key="1">
    <citation type="journal article" date="2015" name="Microbiome">
        <title>Genomic resolution of linkages in carbon, nitrogen, and sulfur cycling among widespread estuary sediment bacteria.</title>
        <authorList>
            <person name="Baker B.J."/>
            <person name="Lazar C.S."/>
            <person name="Teske A.P."/>
            <person name="Dick G.J."/>
        </authorList>
    </citation>
    <scope>NUCLEOTIDE SEQUENCE [LARGE SCALE GENOMIC DNA]</scope>
    <source>
        <strain evidence="3">DG_56</strain>
    </source>
</reference>
<sequence length="317" mass="32730">MVMNASSVARNLICGVVLFAAAGSVASAQQIAAPSVVECARSVHQELIESGRLPDQVSMAAAAGGETTLSAGQALLVFAEALGGLTGAGRLPEVIEVAGHGTAGLIGVPHESPNAGAVVGVAALGQQCRALSEMSRRLGGLPLAVWVDGRRLTVAEFAGTLVVALSESGGRGQLPARIIIAQTMPPPAWTNEAGAGWRITVTRRLEGEGEEVGTNPARPASGAPSRPQPQPRALTLSLAEGATVSGGIVVRADLWPEPRMLALFIDGRQRGLLNFRPYQFPINTRTLDNGPHQIRVEAYGGPRGAQTAEVSITVDNQ</sequence>